<dbReference type="PANTHER" id="PTHR33408">
    <property type="entry name" value="TRANSPOSASE"/>
    <property type="match status" value="1"/>
</dbReference>
<evidence type="ECO:0000313" key="3">
    <source>
        <dbReference type="EMBL" id="GGA62424.1"/>
    </source>
</evidence>
<feature type="domain" description="Transposase InsH N-terminal" evidence="2">
    <location>
        <begin position="21"/>
        <end position="111"/>
    </location>
</feature>
<dbReference type="Pfam" id="PF05598">
    <property type="entry name" value="DUF772"/>
    <property type="match status" value="1"/>
</dbReference>
<dbReference type="InterPro" id="IPR002559">
    <property type="entry name" value="Transposase_11"/>
</dbReference>
<name>A0ABQ1H8X8_9SPHN</name>
<sequence length="478" mass="53089">MMGRFIEGCDRRQQLFLPDCVDDYVAEDSAVRIVDVFVDELDLAALGFADAAATGRPGYHPAMLLKLYIYGYLNQVQSSRRLEREAGRNVELMWLTGKLAPDFKTIADFRRDHGAAIQAACRRFVLLCRNLGLIAGGTVAVDGSRFRAVNARDKNFTPVTIRRRIEQVDASIQRYLGMLDTADRQDGEAAELRTTRLTTRLGELRRQMRELEAMEQAVAASPDRQISLTDPDARAMASAGTGTGQVGYNLQAAVDTDSHIIVAHEVINLGHDRTSLTKMGEQARAATGTDALTVLADRGYFSGPEIRACEAAGITPICPKPLTSGAKADGRWGKQDFLYQPDTDTYRCPAGETMTRRFSNIEHGMTLHAYATPACRYRCAVKANCTTSLERRIKRWEHEAVIEAMQARLDRMSGAMRVRRRTVEHVFGTIKDWMGRSHFKTRTRKNVATEMSLHTLAYNIKRAIALVGVPGLIAAMQA</sequence>
<dbReference type="InterPro" id="IPR047629">
    <property type="entry name" value="IS1182_transpos"/>
</dbReference>
<comment type="caution">
    <text evidence="3">The sequence shown here is derived from an EMBL/GenBank/DDBJ whole genome shotgun (WGS) entry which is preliminary data.</text>
</comment>
<dbReference type="Proteomes" id="UP000618591">
    <property type="component" value="Unassembled WGS sequence"/>
</dbReference>
<dbReference type="InterPro" id="IPR008490">
    <property type="entry name" value="Transposase_InsH_N"/>
</dbReference>
<accession>A0ABQ1H8X8</accession>
<reference evidence="4" key="1">
    <citation type="journal article" date="2019" name="Int. J. Syst. Evol. Microbiol.">
        <title>The Global Catalogue of Microorganisms (GCM) 10K type strain sequencing project: providing services to taxonomists for standard genome sequencing and annotation.</title>
        <authorList>
            <consortium name="The Broad Institute Genomics Platform"/>
            <consortium name="The Broad Institute Genome Sequencing Center for Infectious Disease"/>
            <person name="Wu L."/>
            <person name="Ma J."/>
        </authorList>
    </citation>
    <scope>NUCLEOTIDE SEQUENCE [LARGE SCALE GENOMIC DNA]</scope>
    <source>
        <strain evidence="4">CGMCC 1.10106</strain>
    </source>
</reference>
<dbReference type="EMBL" id="BMDW01000044">
    <property type="protein sequence ID" value="GGA62424.1"/>
    <property type="molecule type" value="Genomic_DNA"/>
</dbReference>
<evidence type="ECO:0000259" key="1">
    <source>
        <dbReference type="Pfam" id="PF01609"/>
    </source>
</evidence>
<organism evidence="3 4">
    <name type="scientific">Sphingomonas psychrolutea</name>
    <dbReference type="NCBI Taxonomy" id="1259676"/>
    <lineage>
        <taxon>Bacteria</taxon>
        <taxon>Pseudomonadati</taxon>
        <taxon>Pseudomonadota</taxon>
        <taxon>Alphaproteobacteria</taxon>
        <taxon>Sphingomonadales</taxon>
        <taxon>Sphingomonadaceae</taxon>
        <taxon>Sphingomonas</taxon>
    </lineage>
</organism>
<dbReference type="PANTHER" id="PTHR33408:SF2">
    <property type="entry name" value="TRANSPOSASE DDE DOMAIN-CONTAINING PROTEIN"/>
    <property type="match status" value="1"/>
</dbReference>
<protein>
    <submittedName>
        <fullName evidence="3">Transposase</fullName>
    </submittedName>
</protein>
<evidence type="ECO:0000259" key="2">
    <source>
        <dbReference type="Pfam" id="PF05598"/>
    </source>
</evidence>
<dbReference type="Pfam" id="PF01609">
    <property type="entry name" value="DDE_Tnp_1"/>
    <property type="match status" value="1"/>
</dbReference>
<dbReference type="NCBIfam" id="NF033551">
    <property type="entry name" value="transpos_IS1182"/>
    <property type="match status" value="1"/>
</dbReference>
<proteinExistence type="predicted"/>
<gene>
    <name evidence="3" type="ORF">GCM10011395_35800</name>
</gene>
<evidence type="ECO:0000313" key="4">
    <source>
        <dbReference type="Proteomes" id="UP000618591"/>
    </source>
</evidence>
<keyword evidence="4" id="KW-1185">Reference proteome</keyword>
<feature type="domain" description="Transposase IS4-like" evidence="1">
    <location>
        <begin position="238"/>
        <end position="460"/>
    </location>
</feature>